<dbReference type="AlphaFoldDB" id="Q40331"/>
<dbReference type="PANTHER" id="PTHR33346">
    <property type="entry name" value="DEHYDRIN XERO 2-RELATED"/>
    <property type="match status" value="1"/>
</dbReference>
<accession>Q40331</accession>
<dbReference type="PROSITE" id="PS00823">
    <property type="entry name" value="DEHYDRIN_2"/>
    <property type="match status" value="1"/>
</dbReference>
<dbReference type="InterPro" id="IPR000167">
    <property type="entry name" value="Dehydrin"/>
</dbReference>
<proteinExistence type="evidence at transcript level"/>
<evidence type="ECO:0000313" key="3">
    <source>
        <dbReference type="EMBL" id="AAA21185.1"/>
    </source>
</evidence>
<evidence type="ECO:0000256" key="1">
    <source>
        <dbReference type="ARBA" id="ARBA00008403"/>
    </source>
</evidence>
<evidence type="ECO:0000256" key="2">
    <source>
        <dbReference type="SAM" id="MobiDB-lite"/>
    </source>
</evidence>
<dbReference type="GO" id="GO:0005829">
    <property type="term" value="C:cytosol"/>
    <property type="evidence" value="ECO:0007669"/>
    <property type="project" value="TreeGrafter"/>
</dbReference>
<name>Q40331_MEDSF</name>
<dbReference type="GO" id="GO:0009414">
    <property type="term" value="P:response to water deprivation"/>
    <property type="evidence" value="ECO:0007669"/>
    <property type="project" value="UniProtKB-ARBA"/>
</dbReference>
<feature type="compositionally biased region" description="Gly residues" evidence="2">
    <location>
        <begin position="84"/>
        <end position="112"/>
    </location>
</feature>
<dbReference type="GO" id="GO:0009737">
    <property type="term" value="P:response to abscisic acid"/>
    <property type="evidence" value="ECO:0007669"/>
    <property type="project" value="TreeGrafter"/>
</dbReference>
<feature type="compositionally biased region" description="Basic and acidic residues" evidence="2">
    <location>
        <begin position="117"/>
        <end position="129"/>
    </location>
</feature>
<dbReference type="PANTHER" id="PTHR33346:SF42">
    <property type="entry name" value="DEHYDRIN XERO 1"/>
    <property type="match status" value="1"/>
</dbReference>
<protein>
    <submittedName>
        <fullName evidence="3">Cold acclimation-specific protein</fullName>
    </submittedName>
</protein>
<dbReference type="GO" id="GO:0009631">
    <property type="term" value="P:cold acclimation"/>
    <property type="evidence" value="ECO:0007669"/>
    <property type="project" value="TreeGrafter"/>
</dbReference>
<dbReference type="InterPro" id="IPR030513">
    <property type="entry name" value="Dehydrin_CS"/>
</dbReference>
<gene>
    <name evidence="3" type="primary">cas18</name>
</gene>
<dbReference type="EMBL" id="L07516">
    <property type="protein sequence ID" value="AAA21185.1"/>
    <property type="molecule type" value="mRNA"/>
</dbReference>
<organism evidence="3">
    <name type="scientific">Medicago sativa subsp. falcata</name>
    <name type="common">Sickle medic</name>
    <name type="synonym">Medicago falcata</name>
    <dbReference type="NCBI Taxonomy" id="3878"/>
    <lineage>
        <taxon>Eukaryota</taxon>
        <taxon>Viridiplantae</taxon>
        <taxon>Streptophyta</taxon>
        <taxon>Embryophyta</taxon>
        <taxon>Tracheophyta</taxon>
        <taxon>Spermatophyta</taxon>
        <taxon>Magnoliopsida</taxon>
        <taxon>eudicotyledons</taxon>
        <taxon>Gunneridae</taxon>
        <taxon>Pentapetalae</taxon>
        <taxon>rosids</taxon>
        <taxon>fabids</taxon>
        <taxon>Fabales</taxon>
        <taxon>Fabaceae</taxon>
        <taxon>Papilionoideae</taxon>
        <taxon>50 kb inversion clade</taxon>
        <taxon>NPAAA clade</taxon>
        <taxon>Hologalegina</taxon>
        <taxon>IRL clade</taxon>
        <taxon>Trifolieae</taxon>
        <taxon>Medicago</taxon>
    </lineage>
</organism>
<reference evidence="3" key="1">
    <citation type="journal article" date="1993" name="Plant Physiol.">
        <title>cDNA sequence, expression, and transcript stability of a cold acclimation-specific gene, cas18, of alfalfa (Medicago falcata) cells.</title>
        <authorList>
            <person name="Wolfraim L.A."/>
            <person name="Langis R."/>
            <person name="Tyson H."/>
            <person name="Dhindsa R.S."/>
        </authorList>
    </citation>
    <scope>NUCLEOTIDE SEQUENCE</scope>
    <source>
        <strain evidence="3">Anik</strain>
    </source>
</reference>
<comment type="similarity">
    <text evidence="1">Belongs to the plant dehydrin family.</text>
</comment>
<feature type="region of interest" description="Disordered" evidence="2">
    <location>
        <begin position="78"/>
        <end position="129"/>
    </location>
</feature>
<dbReference type="PIR" id="JQ2258">
    <property type="entry name" value="JQ2258"/>
</dbReference>
<sequence>MSQYHGENRGVVDKIKEKIPVALELELEHGTGTGTGHGTTGYGSWNNCASVVLVMVINNMERNRGAVDKIKEKIPGTEQNVYGTGTGTGTGTGHGTGTGTGHGHGTTTGYGSTGQEYGKEGHHGHDEQHLGEKKGIMEKIKEKIPGTGSCTGHGQTKPYCVYMDACI</sequence>